<dbReference type="Proteomes" id="UP000475928">
    <property type="component" value="Unassembled WGS sequence"/>
</dbReference>
<accession>A0A6A0B5X4</accession>
<proteinExistence type="predicted"/>
<dbReference type="InterPro" id="IPR036527">
    <property type="entry name" value="SCP2_sterol-bd_dom_sf"/>
</dbReference>
<evidence type="ECO:0000259" key="1">
    <source>
        <dbReference type="Pfam" id="PF17668"/>
    </source>
</evidence>
<name>A0A6A0B5X4_9LACT</name>
<dbReference type="PANTHER" id="PTHR37817">
    <property type="entry name" value="N-ACETYLTRANSFERASE EIS"/>
    <property type="match status" value="1"/>
</dbReference>
<comment type="caution">
    <text evidence="2">The sequence shown here is derived from an EMBL/GenBank/DDBJ whole genome shotgun (WGS) entry which is preliminary data.</text>
</comment>
<gene>
    <name evidence="2" type="primary">ybhD</name>
    <name evidence="2" type="ORF">Hs20B_05130</name>
</gene>
<keyword evidence="3" id="KW-1185">Reference proteome</keyword>
<dbReference type="InterPro" id="IPR041380">
    <property type="entry name" value="Acetyltransf_17"/>
</dbReference>
<feature type="domain" description="Eis-like acetyltransferase" evidence="1">
    <location>
        <begin position="164"/>
        <end position="269"/>
    </location>
</feature>
<dbReference type="InterPro" id="IPR051554">
    <property type="entry name" value="Acetyltransferase_Eis"/>
</dbReference>
<evidence type="ECO:0000313" key="3">
    <source>
        <dbReference type="Proteomes" id="UP000475928"/>
    </source>
</evidence>
<dbReference type="Pfam" id="PF17668">
    <property type="entry name" value="Acetyltransf_17"/>
    <property type="match status" value="1"/>
</dbReference>
<sequence length="328" mass="37276">MMSDDFLALATYAFHKAPTGGAIAFNKLLEQSDVHFHTEKHALTSMVVDTHFQVNFQGKIASMSGIGYVASYPEFRGNGAVGALMQEILQENYAKETIFSYLAPFSYQFYEKFGYAYIFDQKQYEIPASDFPPGQKTDLVAKRLTYALALSDLQQVFEQSENNGSLHRSDFEWDYYFNAKKQPYFAVFYAEKQPRGYVSYDFSGMTFVIHELIYLDDVAKNAAYRFIASHAGAFETISYTAPSNEKLETDMLEPSRAKISLRPYMMARIVNLAAFLETFQVATDRQITVTDTMIAENNLTFGNGVAVTMTIGEFTKFVMTDVSLREYF</sequence>
<dbReference type="Pfam" id="PF13527">
    <property type="entry name" value="Acetyltransf_9"/>
    <property type="match status" value="1"/>
</dbReference>
<dbReference type="EMBL" id="BLLH01000002">
    <property type="protein sequence ID" value="GFH40115.1"/>
    <property type="molecule type" value="Genomic_DNA"/>
</dbReference>
<reference evidence="2 3" key="1">
    <citation type="submission" date="2020-02" db="EMBL/GenBank/DDBJ databases">
        <title>Draft genome sequence of Lactococcus sp. Hs20B0-1.</title>
        <authorList>
            <person name="Noda S."/>
            <person name="Yuki M."/>
            <person name="Ohkuma M."/>
        </authorList>
    </citation>
    <scope>NUCLEOTIDE SEQUENCE [LARGE SCALE GENOMIC DNA]</scope>
    <source>
        <strain evidence="2 3">Hs20B0-1</strain>
    </source>
</reference>
<dbReference type="PANTHER" id="PTHR37817:SF1">
    <property type="entry name" value="N-ACETYLTRANSFERASE EIS"/>
    <property type="match status" value="1"/>
</dbReference>
<dbReference type="AlphaFoldDB" id="A0A6A0B5X4"/>
<evidence type="ECO:0000313" key="2">
    <source>
        <dbReference type="EMBL" id="GFH40115.1"/>
    </source>
</evidence>
<keyword evidence="2" id="KW-0808">Transferase</keyword>
<dbReference type="Gene3D" id="3.30.1050.10">
    <property type="entry name" value="SCP2 sterol-binding domain"/>
    <property type="match status" value="1"/>
</dbReference>
<dbReference type="InterPro" id="IPR016181">
    <property type="entry name" value="Acyl_CoA_acyltransferase"/>
</dbReference>
<organism evidence="2 3">
    <name type="scientific">Pseudolactococcus insecticola</name>
    <dbReference type="NCBI Taxonomy" id="2709158"/>
    <lineage>
        <taxon>Bacteria</taxon>
        <taxon>Bacillati</taxon>
        <taxon>Bacillota</taxon>
        <taxon>Bacilli</taxon>
        <taxon>Lactobacillales</taxon>
        <taxon>Streptococcaceae</taxon>
        <taxon>Pseudolactococcus</taxon>
    </lineage>
</organism>
<dbReference type="GO" id="GO:0030649">
    <property type="term" value="P:aminoglycoside antibiotic catabolic process"/>
    <property type="evidence" value="ECO:0007669"/>
    <property type="project" value="TreeGrafter"/>
</dbReference>
<protein>
    <submittedName>
        <fullName evidence="2">Acetyltransferase</fullName>
    </submittedName>
</protein>
<dbReference type="RefSeq" id="WP_172355366.1">
    <property type="nucleotide sequence ID" value="NZ_BLLH01000002.1"/>
</dbReference>
<dbReference type="GO" id="GO:0034069">
    <property type="term" value="F:aminoglycoside N-acetyltransferase activity"/>
    <property type="evidence" value="ECO:0007669"/>
    <property type="project" value="TreeGrafter"/>
</dbReference>
<dbReference type="SUPFAM" id="SSF55729">
    <property type="entry name" value="Acyl-CoA N-acyltransferases (Nat)"/>
    <property type="match status" value="1"/>
</dbReference>
<dbReference type="Gene3D" id="3.40.630.30">
    <property type="match status" value="2"/>
</dbReference>